<dbReference type="EMBL" id="CP093349">
    <property type="protein sequence ID" value="WOH10071.1"/>
    <property type="molecule type" value="Genomic_DNA"/>
</dbReference>
<protein>
    <submittedName>
        <fullName evidence="1">Uncharacterized protein</fullName>
    </submittedName>
</protein>
<name>A0AAF1BBC0_DAUCS</name>
<organism evidence="1 2">
    <name type="scientific">Daucus carota subsp. sativus</name>
    <name type="common">Carrot</name>
    <dbReference type="NCBI Taxonomy" id="79200"/>
    <lineage>
        <taxon>Eukaryota</taxon>
        <taxon>Viridiplantae</taxon>
        <taxon>Streptophyta</taxon>
        <taxon>Embryophyta</taxon>
        <taxon>Tracheophyta</taxon>
        <taxon>Spermatophyta</taxon>
        <taxon>Magnoliopsida</taxon>
        <taxon>eudicotyledons</taxon>
        <taxon>Gunneridae</taxon>
        <taxon>Pentapetalae</taxon>
        <taxon>asterids</taxon>
        <taxon>campanulids</taxon>
        <taxon>Apiales</taxon>
        <taxon>Apiaceae</taxon>
        <taxon>Apioideae</taxon>
        <taxon>Scandiceae</taxon>
        <taxon>Daucinae</taxon>
        <taxon>Daucus</taxon>
        <taxon>Daucus sect. Daucus</taxon>
    </lineage>
</organism>
<sequence>MHKSHNQLRFFCLDRFLEVPTKLVYQELFKYMYISRRSTGYYHLLARDFLLKCTGLDKIFKSMMIKDQVMITSQKSGGELLLFWDLEEENAAEVCPEFGLLFEALAEGLKSRHAKLHSA</sequence>
<gene>
    <name evidence="1" type="ORF">DCAR_0729532</name>
</gene>
<evidence type="ECO:0000313" key="2">
    <source>
        <dbReference type="Proteomes" id="UP000077755"/>
    </source>
</evidence>
<proteinExistence type="predicted"/>
<reference evidence="1" key="1">
    <citation type="journal article" date="2016" name="Nat. Genet.">
        <title>A high-quality carrot genome assembly provides new insights into carotenoid accumulation and asterid genome evolution.</title>
        <authorList>
            <person name="Iorizzo M."/>
            <person name="Ellison S."/>
            <person name="Senalik D."/>
            <person name="Zeng P."/>
            <person name="Satapoomin P."/>
            <person name="Huang J."/>
            <person name="Bowman M."/>
            <person name="Iovene M."/>
            <person name="Sanseverino W."/>
            <person name="Cavagnaro P."/>
            <person name="Yildiz M."/>
            <person name="Macko-Podgorni A."/>
            <person name="Moranska E."/>
            <person name="Grzebelus E."/>
            <person name="Grzebelus D."/>
            <person name="Ashrafi H."/>
            <person name="Zheng Z."/>
            <person name="Cheng S."/>
            <person name="Spooner D."/>
            <person name="Van Deynze A."/>
            <person name="Simon P."/>
        </authorList>
    </citation>
    <scope>NUCLEOTIDE SEQUENCE</scope>
    <source>
        <tissue evidence="1">Leaf</tissue>
    </source>
</reference>
<keyword evidence="2" id="KW-1185">Reference proteome</keyword>
<evidence type="ECO:0000313" key="1">
    <source>
        <dbReference type="EMBL" id="WOH10071.1"/>
    </source>
</evidence>
<dbReference type="Proteomes" id="UP000077755">
    <property type="component" value="Chromosome 7"/>
</dbReference>
<reference evidence="1" key="2">
    <citation type="submission" date="2022-03" db="EMBL/GenBank/DDBJ databases">
        <title>Draft title - Genomic analysis of global carrot germplasm unveils the trajectory of domestication and the origin of high carotenoid orange carrot.</title>
        <authorList>
            <person name="Iorizzo M."/>
            <person name="Ellison S."/>
            <person name="Senalik D."/>
            <person name="Macko-Podgorni A."/>
            <person name="Grzebelus D."/>
            <person name="Bostan H."/>
            <person name="Rolling W."/>
            <person name="Curaba J."/>
            <person name="Simon P."/>
        </authorList>
    </citation>
    <scope>NUCLEOTIDE SEQUENCE</scope>
    <source>
        <tissue evidence="1">Leaf</tissue>
    </source>
</reference>
<dbReference type="AlphaFoldDB" id="A0AAF1BBC0"/>
<accession>A0AAF1BBC0</accession>